<dbReference type="STRING" id="157652.A0A371G331"/>
<feature type="non-terminal residue" evidence="2">
    <location>
        <position position="1"/>
    </location>
</feature>
<dbReference type="InterPro" id="IPR002156">
    <property type="entry name" value="RNaseH_domain"/>
</dbReference>
<dbReference type="AlphaFoldDB" id="A0A371G331"/>
<dbReference type="Gene3D" id="3.30.420.10">
    <property type="entry name" value="Ribonuclease H-like superfamily/Ribonuclease H"/>
    <property type="match status" value="1"/>
</dbReference>
<dbReference type="SUPFAM" id="SSF53098">
    <property type="entry name" value="Ribonuclease H-like"/>
    <property type="match status" value="1"/>
</dbReference>
<evidence type="ECO:0000313" key="2">
    <source>
        <dbReference type="EMBL" id="RDX84942.1"/>
    </source>
</evidence>
<dbReference type="EMBL" id="QJKJ01006907">
    <property type="protein sequence ID" value="RDX84942.1"/>
    <property type="molecule type" value="Genomic_DNA"/>
</dbReference>
<gene>
    <name evidence="2" type="ORF">CR513_33944</name>
</gene>
<keyword evidence="3" id="KW-1185">Reference proteome</keyword>
<evidence type="ECO:0000259" key="1">
    <source>
        <dbReference type="Pfam" id="PF13456"/>
    </source>
</evidence>
<sequence>MLAHTTWQMALSEYDIVYTRQKAIKRSTLAKQLDHHPLDDYQTLLHEFPDEHIMMFDGASNLFENWIGEVLASLEGQCFPFLARLGFDYTNNIVEYESYAMGIKLKVFSNSTLVTYRLRGEWKTRDTKLIPYHNHVTEMSEHFNKITFHYVPRDENQIANALATLSFMLLVNKEEEMAIQV</sequence>
<dbReference type="InterPro" id="IPR012337">
    <property type="entry name" value="RNaseH-like_sf"/>
</dbReference>
<organism evidence="2 3">
    <name type="scientific">Mucuna pruriens</name>
    <name type="common">Velvet bean</name>
    <name type="synonym">Dolichos pruriens</name>
    <dbReference type="NCBI Taxonomy" id="157652"/>
    <lineage>
        <taxon>Eukaryota</taxon>
        <taxon>Viridiplantae</taxon>
        <taxon>Streptophyta</taxon>
        <taxon>Embryophyta</taxon>
        <taxon>Tracheophyta</taxon>
        <taxon>Spermatophyta</taxon>
        <taxon>Magnoliopsida</taxon>
        <taxon>eudicotyledons</taxon>
        <taxon>Gunneridae</taxon>
        <taxon>Pentapetalae</taxon>
        <taxon>rosids</taxon>
        <taxon>fabids</taxon>
        <taxon>Fabales</taxon>
        <taxon>Fabaceae</taxon>
        <taxon>Papilionoideae</taxon>
        <taxon>50 kb inversion clade</taxon>
        <taxon>NPAAA clade</taxon>
        <taxon>indigoferoid/millettioid clade</taxon>
        <taxon>Phaseoleae</taxon>
        <taxon>Mucuna</taxon>
    </lineage>
</organism>
<dbReference type="PANTHER" id="PTHR48475">
    <property type="entry name" value="RIBONUCLEASE H"/>
    <property type="match status" value="1"/>
</dbReference>
<comment type="caution">
    <text evidence="2">The sequence shown here is derived from an EMBL/GenBank/DDBJ whole genome shotgun (WGS) entry which is preliminary data.</text>
</comment>
<protein>
    <recommendedName>
        <fullName evidence="1">RNase H type-1 domain-containing protein</fullName>
    </recommendedName>
</protein>
<name>A0A371G331_MUCPR</name>
<dbReference type="Pfam" id="PF13456">
    <property type="entry name" value="RVT_3"/>
    <property type="match status" value="1"/>
</dbReference>
<feature type="domain" description="RNase H type-1" evidence="1">
    <location>
        <begin position="105"/>
        <end position="164"/>
    </location>
</feature>
<dbReference type="OrthoDB" id="2016287at2759"/>
<proteinExistence type="predicted"/>
<reference evidence="2" key="1">
    <citation type="submission" date="2018-05" db="EMBL/GenBank/DDBJ databases">
        <title>Draft genome of Mucuna pruriens seed.</title>
        <authorList>
            <person name="Nnadi N.E."/>
            <person name="Vos R."/>
            <person name="Hasami M.H."/>
            <person name="Devisetty U.K."/>
            <person name="Aguiy J.C."/>
        </authorList>
    </citation>
    <scope>NUCLEOTIDE SEQUENCE [LARGE SCALE GENOMIC DNA]</scope>
    <source>
        <strain evidence="2">JCA_2017</strain>
    </source>
</reference>
<accession>A0A371G331</accession>
<dbReference type="GO" id="GO:0004523">
    <property type="term" value="F:RNA-DNA hybrid ribonuclease activity"/>
    <property type="evidence" value="ECO:0007669"/>
    <property type="project" value="InterPro"/>
</dbReference>
<dbReference type="InterPro" id="IPR036397">
    <property type="entry name" value="RNaseH_sf"/>
</dbReference>
<dbReference type="PANTHER" id="PTHR48475:SF1">
    <property type="entry name" value="RNASE H TYPE-1 DOMAIN-CONTAINING PROTEIN"/>
    <property type="match status" value="1"/>
</dbReference>
<dbReference type="Proteomes" id="UP000257109">
    <property type="component" value="Unassembled WGS sequence"/>
</dbReference>
<dbReference type="GO" id="GO:0003676">
    <property type="term" value="F:nucleic acid binding"/>
    <property type="evidence" value="ECO:0007669"/>
    <property type="project" value="InterPro"/>
</dbReference>
<evidence type="ECO:0000313" key="3">
    <source>
        <dbReference type="Proteomes" id="UP000257109"/>
    </source>
</evidence>